<dbReference type="Pfam" id="PF08460">
    <property type="entry name" value="SH3_5"/>
    <property type="match status" value="1"/>
</dbReference>
<dbReference type="EMBL" id="LUXO01000030">
    <property type="protein sequence ID" value="KZV02682.1"/>
    <property type="molecule type" value="Genomic_DNA"/>
</dbReference>
<evidence type="ECO:0000259" key="1">
    <source>
        <dbReference type="Pfam" id="PF08460"/>
    </source>
</evidence>
<dbReference type="AlphaFoldDB" id="A0AAW3RDF3"/>
<accession>A0AAW3RDF3</accession>
<evidence type="ECO:0000313" key="4">
    <source>
        <dbReference type="Proteomes" id="UP000076872"/>
    </source>
</evidence>
<name>A0AAW3RDF3_LACPN</name>
<evidence type="ECO:0000313" key="3">
    <source>
        <dbReference type="EMBL" id="KZV02682.1"/>
    </source>
</evidence>
<protein>
    <submittedName>
        <fullName evidence="3">Muramidase</fullName>
    </submittedName>
</protein>
<sequence length="132" mass="14542">MIGWSQYHILPSISGAQAFGLYLHYRHPLSVLTILVIQLLTQVKLTLRDIFAGSGNTRYVAMSGTSAQYNTNNISGTFTFTQQTNIRTAPSTSIVGVYYPGDSVIYNAQITADGYTWLQYISGSGTLRYAVM</sequence>
<dbReference type="InterPro" id="IPR003646">
    <property type="entry name" value="SH3-like_bac-type"/>
</dbReference>
<proteinExistence type="predicted"/>
<comment type="caution">
    <text evidence="3">The sequence shown here is derived from an EMBL/GenBank/DDBJ whole genome shotgun (WGS) entry which is preliminary data.</text>
</comment>
<evidence type="ECO:0000313" key="5">
    <source>
        <dbReference type="Proteomes" id="UP000076989"/>
    </source>
</evidence>
<reference evidence="4 5" key="1">
    <citation type="submission" date="2016-03" db="EMBL/GenBank/DDBJ databases">
        <title>Comparative genomics of 54 Lactobacillus plantarum strains reveals genomic uncoupling from niche constraints.</title>
        <authorList>
            <person name="Martino M.E."/>
        </authorList>
    </citation>
    <scope>NUCLEOTIDE SEQUENCE [LARGE SCALE GENOMIC DNA]</scope>
    <source>
        <strain evidence="3 4">NAB2</strain>
        <strain evidence="2 5">Nizo2260</strain>
    </source>
</reference>
<dbReference type="Proteomes" id="UP000076989">
    <property type="component" value="Unassembled WGS sequence"/>
</dbReference>
<evidence type="ECO:0000313" key="2">
    <source>
        <dbReference type="EMBL" id="KZU03546.1"/>
    </source>
</evidence>
<feature type="domain" description="SH3b" evidence="1">
    <location>
        <begin position="73"/>
        <end position="130"/>
    </location>
</feature>
<organism evidence="3 4">
    <name type="scientific">Lactiplantibacillus plantarum</name>
    <name type="common">Lactobacillus plantarum</name>
    <dbReference type="NCBI Taxonomy" id="1590"/>
    <lineage>
        <taxon>Bacteria</taxon>
        <taxon>Bacillati</taxon>
        <taxon>Bacillota</taxon>
        <taxon>Bacilli</taxon>
        <taxon>Lactobacillales</taxon>
        <taxon>Lactobacillaceae</taxon>
        <taxon>Lactiplantibacillus</taxon>
    </lineage>
</organism>
<dbReference type="EMBL" id="LUWI01000022">
    <property type="protein sequence ID" value="KZU03546.1"/>
    <property type="molecule type" value="Genomic_DNA"/>
</dbReference>
<dbReference type="Proteomes" id="UP000076872">
    <property type="component" value="Unassembled WGS sequence"/>
</dbReference>
<dbReference type="Gene3D" id="2.30.30.40">
    <property type="entry name" value="SH3 Domains"/>
    <property type="match status" value="1"/>
</dbReference>
<gene>
    <name evidence="3" type="ORF">NAB2_1836</name>
    <name evidence="2" type="ORF">Nizo2260_1786</name>
</gene>